<accession>A0AAV7WFJ7</accession>
<reference evidence="2" key="1">
    <citation type="journal article" date="2022" name="bioRxiv">
        <title>Sequencing and chromosome-scale assembly of the giantPleurodeles waltlgenome.</title>
        <authorList>
            <person name="Brown T."/>
            <person name="Elewa A."/>
            <person name="Iarovenko S."/>
            <person name="Subramanian E."/>
            <person name="Araus A.J."/>
            <person name="Petzold A."/>
            <person name="Susuki M."/>
            <person name="Suzuki K.-i.T."/>
            <person name="Hayashi T."/>
            <person name="Toyoda A."/>
            <person name="Oliveira C."/>
            <person name="Osipova E."/>
            <person name="Leigh N.D."/>
            <person name="Simon A."/>
            <person name="Yun M.H."/>
        </authorList>
    </citation>
    <scope>NUCLEOTIDE SEQUENCE</scope>
    <source>
        <strain evidence="2">20211129_DDA</strain>
        <tissue evidence="2">Liver</tissue>
    </source>
</reference>
<feature type="compositionally biased region" description="Low complexity" evidence="1">
    <location>
        <begin position="9"/>
        <end position="19"/>
    </location>
</feature>
<proteinExistence type="predicted"/>
<evidence type="ECO:0000313" key="3">
    <source>
        <dbReference type="Proteomes" id="UP001066276"/>
    </source>
</evidence>
<dbReference type="EMBL" id="JANPWB010000002">
    <property type="protein sequence ID" value="KAJ1210834.1"/>
    <property type="molecule type" value="Genomic_DNA"/>
</dbReference>
<gene>
    <name evidence="2" type="ORF">NDU88_006196</name>
</gene>
<evidence type="ECO:0000256" key="1">
    <source>
        <dbReference type="SAM" id="MobiDB-lite"/>
    </source>
</evidence>
<organism evidence="2 3">
    <name type="scientific">Pleurodeles waltl</name>
    <name type="common">Iberian ribbed newt</name>
    <dbReference type="NCBI Taxonomy" id="8319"/>
    <lineage>
        <taxon>Eukaryota</taxon>
        <taxon>Metazoa</taxon>
        <taxon>Chordata</taxon>
        <taxon>Craniata</taxon>
        <taxon>Vertebrata</taxon>
        <taxon>Euteleostomi</taxon>
        <taxon>Amphibia</taxon>
        <taxon>Batrachia</taxon>
        <taxon>Caudata</taxon>
        <taxon>Salamandroidea</taxon>
        <taxon>Salamandridae</taxon>
        <taxon>Pleurodelinae</taxon>
        <taxon>Pleurodeles</taxon>
    </lineage>
</organism>
<protein>
    <submittedName>
        <fullName evidence="2">Uncharacterized protein</fullName>
    </submittedName>
</protein>
<keyword evidence="3" id="KW-1185">Reference proteome</keyword>
<evidence type="ECO:0000313" key="2">
    <source>
        <dbReference type="EMBL" id="KAJ1210834.1"/>
    </source>
</evidence>
<sequence>MKDPGSEAGGAQPAAAAPREGAERGAIRAAQALSDMRQSPGAQGPPGIRSPPAGLLRRSRRRQRSPPRGASRDLHPPRAGGPPEASLHRPPPGRQSIPVRPRGG</sequence>
<comment type="caution">
    <text evidence="2">The sequence shown here is derived from an EMBL/GenBank/DDBJ whole genome shotgun (WGS) entry which is preliminary data.</text>
</comment>
<dbReference type="Proteomes" id="UP001066276">
    <property type="component" value="Chromosome 1_2"/>
</dbReference>
<name>A0AAV7WFJ7_PLEWA</name>
<dbReference type="AlphaFoldDB" id="A0AAV7WFJ7"/>
<feature type="region of interest" description="Disordered" evidence="1">
    <location>
        <begin position="1"/>
        <end position="104"/>
    </location>
</feature>